<dbReference type="AlphaFoldDB" id="A0A5C3LM73"/>
<feature type="non-terminal residue" evidence="1">
    <location>
        <position position="1"/>
    </location>
</feature>
<reference evidence="1 2" key="1">
    <citation type="journal article" date="2019" name="Nat. Ecol. Evol.">
        <title>Megaphylogeny resolves global patterns of mushroom evolution.</title>
        <authorList>
            <person name="Varga T."/>
            <person name="Krizsan K."/>
            <person name="Foldi C."/>
            <person name="Dima B."/>
            <person name="Sanchez-Garcia M."/>
            <person name="Sanchez-Ramirez S."/>
            <person name="Szollosi G.J."/>
            <person name="Szarkandi J.G."/>
            <person name="Papp V."/>
            <person name="Albert L."/>
            <person name="Andreopoulos W."/>
            <person name="Angelini C."/>
            <person name="Antonin V."/>
            <person name="Barry K.W."/>
            <person name="Bougher N.L."/>
            <person name="Buchanan P."/>
            <person name="Buyck B."/>
            <person name="Bense V."/>
            <person name="Catcheside P."/>
            <person name="Chovatia M."/>
            <person name="Cooper J."/>
            <person name="Damon W."/>
            <person name="Desjardin D."/>
            <person name="Finy P."/>
            <person name="Geml J."/>
            <person name="Haridas S."/>
            <person name="Hughes K."/>
            <person name="Justo A."/>
            <person name="Karasinski D."/>
            <person name="Kautmanova I."/>
            <person name="Kiss B."/>
            <person name="Kocsube S."/>
            <person name="Kotiranta H."/>
            <person name="LaButti K.M."/>
            <person name="Lechner B.E."/>
            <person name="Liimatainen K."/>
            <person name="Lipzen A."/>
            <person name="Lukacs Z."/>
            <person name="Mihaltcheva S."/>
            <person name="Morgado L.N."/>
            <person name="Niskanen T."/>
            <person name="Noordeloos M.E."/>
            <person name="Ohm R.A."/>
            <person name="Ortiz-Santana B."/>
            <person name="Ovrebo C."/>
            <person name="Racz N."/>
            <person name="Riley R."/>
            <person name="Savchenko A."/>
            <person name="Shiryaev A."/>
            <person name="Soop K."/>
            <person name="Spirin V."/>
            <person name="Szebenyi C."/>
            <person name="Tomsovsky M."/>
            <person name="Tulloss R.E."/>
            <person name="Uehling J."/>
            <person name="Grigoriev I.V."/>
            <person name="Vagvolgyi C."/>
            <person name="Papp T."/>
            <person name="Martin F.M."/>
            <person name="Miettinen O."/>
            <person name="Hibbett D.S."/>
            <person name="Nagy L.G."/>
        </authorList>
    </citation>
    <scope>NUCLEOTIDE SEQUENCE [LARGE SCALE GENOMIC DNA]</scope>
    <source>
        <strain evidence="1 2">CBS 166.37</strain>
    </source>
</reference>
<sequence length="83" mass="9424">YGRPVPPEMDSGHPYDPFKLDIWQLGDGLREFKTTIASIDEILENFTNENANNRMNATEAFEKLESVVYSMAPSSLLIPFPDM</sequence>
<gene>
    <name evidence="1" type="ORF">BDQ12DRAFT_614775</name>
</gene>
<organism evidence="1 2">
    <name type="scientific">Crucibulum laeve</name>
    <dbReference type="NCBI Taxonomy" id="68775"/>
    <lineage>
        <taxon>Eukaryota</taxon>
        <taxon>Fungi</taxon>
        <taxon>Dikarya</taxon>
        <taxon>Basidiomycota</taxon>
        <taxon>Agaricomycotina</taxon>
        <taxon>Agaricomycetes</taxon>
        <taxon>Agaricomycetidae</taxon>
        <taxon>Agaricales</taxon>
        <taxon>Agaricineae</taxon>
        <taxon>Nidulariaceae</taxon>
        <taxon>Crucibulum</taxon>
    </lineage>
</organism>
<evidence type="ECO:0000313" key="1">
    <source>
        <dbReference type="EMBL" id="TFK33782.1"/>
    </source>
</evidence>
<dbReference type="EMBL" id="ML213642">
    <property type="protein sequence ID" value="TFK33782.1"/>
    <property type="molecule type" value="Genomic_DNA"/>
</dbReference>
<accession>A0A5C3LM73</accession>
<dbReference type="Proteomes" id="UP000308652">
    <property type="component" value="Unassembled WGS sequence"/>
</dbReference>
<dbReference type="OrthoDB" id="5987198at2759"/>
<dbReference type="STRING" id="68775.A0A5C3LM73"/>
<keyword evidence="2" id="KW-1185">Reference proteome</keyword>
<evidence type="ECO:0000313" key="2">
    <source>
        <dbReference type="Proteomes" id="UP000308652"/>
    </source>
</evidence>
<protein>
    <submittedName>
        <fullName evidence="1">Uncharacterized protein</fullName>
    </submittedName>
</protein>
<name>A0A5C3LM73_9AGAR</name>
<proteinExistence type="predicted"/>